<reference evidence="1 2" key="1">
    <citation type="submission" date="2020-06" db="EMBL/GenBank/DDBJ databases">
        <title>Description of novel acetic acid bacteria.</title>
        <authorList>
            <person name="Sombolestani A."/>
        </authorList>
    </citation>
    <scope>NUCLEOTIDE SEQUENCE [LARGE SCALE GENOMIC DNA]</scope>
    <source>
        <strain evidence="1 2">LMG 31431</strain>
    </source>
</reference>
<evidence type="ECO:0000313" key="2">
    <source>
        <dbReference type="Proteomes" id="UP000534870"/>
    </source>
</evidence>
<sequence length="38" mass="3590">MAMSGAAHQDADAGADAGAFAHYPSLAGRSVLVTGGAS</sequence>
<evidence type="ECO:0000313" key="1">
    <source>
        <dbReference type="EMBL" id="NVN13045.1"/>
    </source>
</evidence>
<comment type="caution">
    <text evidence="1">The sequence shown here is derived from an EMBL/GenBank/DDBJ whole genome shotgun (WGS) entry which is preliminary data.</text>
</comment>
<proteinExistence type="predicted"/>
<dbReference type="AlphaFoldDB" id="A0A7Y7M6I5"/>
<protein>
    <submittedName>
        <fullName evidence="1">3-oxoacyl-ACP reductase</fullName>
    </submittedName>
</protein>
<gene>
    <name evidence="1" type="ORF">HUK84_18235</name>
</gene>
<organism evidence="1 2">
    <name type="scientific">Nguyenibacter vanlangensis</name>
    <dbReference type="NCBI Taxonomy" id="1216886"/>
    <lineage>
        <taxon>Bacteria</taxon>
        <taxon>Pseudomonadati</taxon>
        <taxon>Pseudomonadota</taxon>
        <taxon>Alphaproteobacteria</taxon>
        <taxon>Acetobacterales</taxon>
        <taxon>Acetobacteraceae</taxon>
        <taxon>Nguyenibacter</taxon>
    </lineage>
</organism>
<dbReference type="EMBL" id="JABXXP010000705">
    <property type="protein sequence ID" value="NVN13045.1"/>
    <property type="molecule type" value="Genomic_DNA"/>
</dbReference>
<accession>A0A7Y7M6I5</accession>
<name>A0A7Y7M6I5_9PROT</name>
<feature type="non-terminal residue" evidence="1">
    <location>
        <position position="38"/>
    </location>
</feature>
<dbReference type="Proteomes" id="UP000534870">
    <property type="component" value="Unassembled WGS sequence"/>
</dbReference>